<dbReference type="InterPro" id="IPR039496">
    <property type="entry name" value="CCDC92/74_N"/>
</dbReference>
<evidence type="ECO:0000256" key="3">
    <source>
        <dbReference type="SAM" id="MobiDB-lite"/>
    </source>
</evidence>
<organism evidence="5 6">
    <name type="scientific">Muraenolepis orangiensis</name>
    <name type="common">Patagonian moray cod</name>
    <dbReference type="NCBI Taxonomy" id="630683"/>
    <lineage>
        <taxon>Eukaryota</taxon>
        <taxon>Metazoa</taxon>
        <taxon>Chordata</taxon>
        <taxon>Craniata</taxon>
        <taxon>Vertebrata</taxon>
        <taxon>Euteleostomi</taxon>
        <taxon>Actinopterygii</taxon>
        <taxon>Neopterygii</taxon>
        <taxon>Teleostei</taxon>
        <taxon>Neoteleostei</taxon>
        <taxon>Acanthomorphata</taxon>
        <taxon>Zeiogadaria</taxon>
        <taxon>Gadariae</taxon>
        <taxon>Gadiformes</taxon>
        <taxon>Muraenolepidoidei</taxon>
        <taxon>Muraenolepididae</taxon>
        <taxon>Muraenolepis</taxon>
    </lineage>
</organism>
<dbReference type="Pfam" id="PF14916">
    <property type="entry name" value="CCDC92"/>
    <property type="match status" value="1"/>
</dbReference>
<dbReference type="EMBL" id="JANIIK010000115">
    <property type="protein sequence ID" value="KAJ3589841.1"/>
    <property type="molecule type" value="Genomic_DNA"/>
</dbReference>
<dbReference type="OrthoDB" id="2155209at2759"/>
<proteinExistence type="predicted"/>
<feature type="coiled-coil region" evidence="2">
    <location>
        <begin position="5"/>
        <end position="32"/>
    </location>
</feature>
<dbReference type="PANTHER" id="PTHR14882">
    <property type="entry name" value="COILED-COIL DOMAIN-CONTAINING 74A"/>
    <property type="match status" value="1"/>
</dbReference>
<dbReference type="Proteomes" id="UP001148018">
    <property type="component" value="Unassembled WGS sequence"/>
</dbReference>
<feature type="compositionally biased region" description="Basic residues" evidence="3">
    <location>
        <begin position="125"/>
        <end position="136"/>
    </location>
</feature>
<protein>
    <recommendedName>
        <fullName evidence="4">CCDC92/74 N-terminal domain-containing protein</fullName>
    </recommendedName>
</protein>
<evidence type="ECO:0000256" key="1">
    <source>
        <dbReference type="ARBA" id="ARBA00023054"/>
    </source>
</evidence>
<evidence type="ECO:0000256" key="2">
    <source>
        <dbReference type="SAM" id="Coils"/>
    </source>
</evidence>
<dbReference type="AlphaFoldDB" id="A0A9Q0IAP5"/>
<evidence type="ECO:0000259" key="4">
    <source>
        <dbReference type="Pfam" id="PF14916"/>
    </source>
</evidence>
<feature type="compositionally biased region" description="Basic and acidic residues" evidence="3">
    <location>
        <begin position="153"/>
        <end position="163"/>
    </location>
</feature>
<evidence type="ECO:0000313" key="6">
    <source>
        <dbReference type="Proteomes" id="UP001148018"/>
    </source>
</evidence>
<dbReference type="InterPro" id="IPR040370">
    <property type="entry name" value="CCDC74A/CCDC74B/CCDC92"/>
</dbReference>
<feature type="compositionally biased region" description="Acidic residues" evidence="3">
    <location>
        <begin position="164"/>
        <end position="190"/>
    </location>
</feature>
<feature type="region of interest" description="Disordered" evidence="3">
    <location>
        <begin position="116"/>
        <end position="200"/>
    </location>
</feature>
<sequence>MAFLKREHMTTLTGLQLEIARLKRRCHELNCELDARFPQRTAAEECELAVRRRTCEGLLEEQDGAVAGVRAELRARQVRAWALGRGLRADERRFLEELKRRSHRITAMGRELHRQTLTSATLGRQLHRARLRLHRRSPGEEGGEGAGGVRQDPPWREELRECGGGEEVEDDEEEDDKEDDGGEEASDPLPDELCGGRGGGVREQRVRACVPCERVTRPQRPHPMPDPALFLVPLRYRLLRWKRTMRARAEGPGPQDGWEDVGEDGGEEGGARRRVDMGAAEGETAL</sequence>
<name>A0A9Q0IAP5_9TELE</name>
<feature type="region of interest" description="Disordered" evidence="3">
    <location>
        <begin position="248"/>
        <end position="286"/>
    </location>
</feature>
<accession>A0A9Q0IAP5</accession>
<reference evidence="5" key="1">
    <citation type="submission" date="2022-07" db="EMBL/GenBank/DDBJ databases">
        <title>Chromosome-level genome of Muraenolepis orangiensis.</title>
        <authorList>
            <person name="Kim J."/>
        </authorList>
    </citation>
    <scope>NUCLEOTIDE SEQUENCE</scope>
    <source>
        <strain evidence="5">KU_S4_2022</strain>
        <tissue evidence="5">Muscle</tissue>
    </source>
</reference>
<keyword evidence="1 2" id="KW-0175">Coiled coil</keyword>
<feature type="compositionally biased region" description="Acidic residues" evidence="3">
    <location>
        <begin position="257"/>
        <end position="267"/>
    </location>
</feature>
<comment type="caution">
    <text evidence="5">The sequence shown here is derived from an EMBL/GenBank/DDBJ whole genome shotgun (WGS) entry which is preliminary data.</text>
</comment>
<keyword evidence="6" id="KW-1185">Reference proteome</keyword>
<feature type="domain" description="CCDC92/74 N-terminal" evidence="4">
    <location>
        <begin position="1"/>
        <end position="44"/>
    </location>
</feature>
<gene>
    <name evidence="5" type="ORF">NHX12_010682</name>
</gene>
<evidence type="ECO:0000313" key="5">
    <source>
        <dbReference type="EMBL" id="KAJ3589841.1"/>
    </source>
</evidence>
<dbReference type="PANTHER" id="PTHR14882:SF3">
    <property type="entry name" value="COILED-COIL DOMAIN CONTAINING 92B"/>
    <property type="match status" value="1"/>
</dbReference>